<evidence type="ECO:0000313" key="3">
    <source>
        <dbReference type="Proteomes" id="UP000584642"/>
    </source>
</evidence>
<evidence type="ECO:0000256" key="1">
    <source>
        <dbReference type="SAM" id="SignalP"/>
    </source>
</evidence>
<dbReference type="Gene3D" id="3.40.190.10">
    <property type="entry name" value="Periplasmic binding protein-like II"/>
    <property type="match status" value="2"/>
</dbReference>
<keyword evidence="1" id="KW-0732">Signal</keyword>
<dbReference type="RefSeq" id="WP_180280084.1">
    <property type="nucleotide sequence ID" value="NZ_JABFDB010000001.1"/>
</dbReference>
<accession>A0ABX2T1Z5</accession>
<reference evidence="2 3" key="1">
    <citation type="submission" date="2020-05" db="EMBL/GenBank/DDBJ databases">
        <title>Azospirillum oleiclasticum sp. nov, a nitrogen-fixing and heavy crude oil-emulsifying bacterium isolated from the crude oil of Yumen Oilfield.</title>
        <authorList>
            <person name="Wu D."/>
            <person name="Cai M."/>
            <person name="Zhang X."/>
        </authorList>
    </citation>
    <scope>NUCLEOTIDE SEQUENCE [LARGE SCALE GENOMIC DNA]</scope>
    <source>
        <strain evidence="2 3">ROY-1-1-2</strain>
    </source>
</reference>
<dbReference type="SUPFAM" id="SSF53850">
    <property type="entry name" value="Periplasmic binding protein-like II"/>
    <property type="match status" value="1"/>
</dbReference>
<name>A0ABX2T1Z5_9PROT</name>
<evidence type="ECO:0000313" key="2">
    <source>
        <dbReference type="EMBL" id="NYZ18332.1"/>
    </source>
</evidence>
<dbReference type="EMBL" id="JABFDB010000001">
    <property type="protein sequence ID" value="NYZ18332.1"/>
    <property type="molecule type" value="Genomic_DNA"/>
</dbReference>
<keyword evidence="3" id="KW-1185">Reference proteome</keyword>
<proteinExistence type="predicted"/>
<feature type="signal peptide" evidence="1">
    <location>
        <begin position="1"/>
        <end position="24"/>
    </location>
</feature>
<organism evidence="2 3">
    <name type="scientific">Azospirillum oleiclasticum</name>
    <dbReference type="NCBI Taxonomy" id="2735135"/>
    <lineage>
        <taxon>Bacteria</taxon>
        <taxon>Pseudomonadati</taxon>
        <taxon>Pseudomonadota</taxon>
        <taxon>Alphaproteobacteria</taxon>
        <taxon>Rhodospirillales</taxon>
        <taxon>Azospirillaceae</taxon>
        <taxon>Azospirillum</taxon>
    </lineage>
</organism>
<gene>
    <name evidence="2" type="ORF">HND93_01305</name>
</gene>
<protein>
    <submittedName>
        <fullName evidence="2">ABC transporter substrate-binding protein</fullName>
    </submittedName>
</protein>
<sequence length="251" mass="27355">MRLSQAFRSLTVIAGIGLASPTLADTYIVGVENIDYLPQYRWSDQGYSGFARALFDAFAKASGHTLVYQAFPVARLYAKFLDGEVDLKYPDNPNWATDGKAGRRVIYSDPVIAYVDGVNVRPERLGQGVDAVRTLGVMRGFTAWGWLDRIAAGAVTVQGNSSFPALLEQALVGRVDGAYGNVAVVQHLLRSGLERPGTLVFDPGLPHVSSHYHLSTIKHPALIAAFNDWMKRESATVAALKAEHRVEVGIR</sequence>
<dbReference type="Proteomes" id="UP000584642">
    <property type="component" value="Unassembled WGS sequence"/>
</dbReference>
<feature type="chain" id="PRO_5046364902" evidence="1">
    <location>
        <begin position="25"/>
        <end position="251"/>
    </location>
</feature>
<comment type="caution">
    <text evidence="2">The sequence shown here is derived from an EMBL/GenBank/DDBJ whole genome shotgun (WGS) entry which is preliminary data.</text>
</comment>